<dbReference type="GO" id="GO:0005886">
    <property type="term" value="C:plasma membrane"/>
    <property type="evidence" value="ECO:0007669"/>
    <property type="project" value="UniProtKB-SubCell"/>
</dbReference>
<dbReference type="RefSeq" id="WP_215238201.1">
    <property type="nucleotide sequence ID" value="NZ_CAJRAF010000001.1"/>
</dbReference>
<dbReference type="Pfam" id="PF02322">
    <property type="entry name" value="Cyt_bd_oxida_II"/>
    <property type="match status" value="1"/>
</dbReference>
<evidence type="ECO:0000256" key="5">
    <source>
        <dbReference type="ARBA" id="ARBA00022989"/>
    </source>
</evidence>
<accession>A0A916JAJ8</accession>
<reference evidence="8" key="1">
    <citation type="submission" date="2021-04" db="EMBL/GenBank/DDBJ databases">
        <authorList>
            <person name="Rodrigo-Torres L."/>
            <person name="Arahal R. D."/>
            <person name="Lucena T."/>
        </authorList>
    </citation>
    <scope>NUCLEOTIDE SEQUENCE</scope>
    <source>
        <strain evidence="8">CECT 9275</strain>
    </source>
</reference>
<feature type="transmembrane region" description="Helical" evidence="7">
    <location>
        <begin position="264"/>
        <end position="284"/>
    </location>
</feature>
<feature type="transmembrane region" description="Helical" evidence="7">
    <location>
        <begin position="58"/>
        <end position="76"/>
    </location>
</feature>
<comment type="caution">
    <text evidence="8">The sequence shown here is derived from an EMBL/GenBank/DDBJ whole genome shotgun (WGS) entry which is preliminary data.</text>
</comment>
<feature type="transmembrane region" description="Helical" evidence="7">
    <location>
        <begin position="82"/>
        <end position="102"/>
    </location>
</feature>
<dbReference type="Proteomes" id="UP000680038">
    <property type="component" value="Unassembled WGS sequence"/>
</dbReference>
<organism evidence="8 9">
    <name type="scientific">Dyadobacter helix</name>
    <dbReference type="NCBI Taxonomy" id="2822344"/>
    <lineage>
        <taxon>Bacteria</taxon>
        <taxon>Pseudomonadati</taxon>
        <taxon>Bacteroidota</taxon>
        <taxon>Cytophagia</taxon>
        <taxon>Cytophagales</taxon>
        <taxon>Spirosomataceae</taxon>
        <taxon>Dyadobacter</taxon>
    </lineage>
</organism>
<dbReference type="GO" id="GO:0009055">
    <property type="term" value="F:electron transfer activity"/>
    <property type="evidence" value="ECO:0007669"/>
    <property type="project" value="TreeGrafter"/>
</dbReference>
<keyword evidence="5 7" id="KW-1133">Transmembrane helix</keyword>
<evidence type="ECO:0000256" key="2">
    <source>
        <dbReference type="ARBA" id="ARBA00007543"/>
    </source>
</evidence>
<dbReference type="AlphaFoldDB" id="A0A916JAJ8"/>
<feature type="transmembrane region" description="Helical" evidence="7">
    <location>
        <begin position="155"/>
        <end position="180"/>
    </location>
</feature>
<feature type="transmembrane region" description="Helical" evidence="7">
    <location>
        <begin position="6"/>
        <end position="33"/>
    </location>
</feature>
<keyword evidence="3" id="KW-1003">Cell membrane</keyword>
<evidence type="ECO:0000256" key="3">
    <source>
        <dbReference type="ARBA" id="ARBA00022475"/>
    </source>
</evidence>
<keyword evidence="4 7" id="KW-0812">Transmembrane</keyword>
<feature type="transmembrane region" description="Helical" evidence="7">
    <location>
        <begin position="122"/>
        <end position="143"/>
    </location>
</feature>
<sequence length="335" mass="37517">MLYVVITYLWASILLYLLLGGADFGAGIIELFTSRKNKSKTLRTLYEAIGPVWEANHMWLIIAIVILFVGFPVIYATMSVHLHIPLTIMLLGIIARGTAFTFRHYDAVQDDMQNIYTPIFEYSSFITPFFLGIIAGSTVSGHIDTGADNFADAYLFSWMHLFSISVGLFTVAICGFLAAVYLIGEAETDQERLRFAHKAQFFNIAAVVCGVLVFIASYLEHIPLMDWVFGNWVGRTAIISATLSLILMWYLLYIGNIRWLRPLAGFQVTMILITTTFKHFPNIVILKNGGYLSLLEHSGQEQTIYTLAMALLLGSIFILPALGYLIYSFQKKGSA</sequence>
<comment type="similarity">
    <text evidence="2">Belongs to the cytochrome ubiquinol oxidase subunit 2 family.</text>
</comment>
<feature type="transmembrane region" description="Helical" evidence="7">
    <location>
        <begin position="232"/>
        <end position="252"/>
    </location>
</feature>
<keyword evidence="9" id="KW-1185">Reference proteome</keyword>
<keyword evidence="6 7" id="KW-0472">Membrane</keyword>
<feature type="transmembrane region" description="Helical" evidence="7">
    <location>
        <begin position="201"/>
        <end position="220"/>
    </location>
</feature>
<evidence type="ECO:0000313" key="8">
    <source>
        <dbReference type="EMBL" id="CAG4995163.1"/>
    </source>
</evidence>
<proteinExistence type="inferred from homology"/>
<feature type="transmembrane region" description="Helical" evidence="7">
    <location>
        <begin position="304"/>
        <end position="327"/>
    </location>
</feature>
<dbReference type="PANTHER" id="PTHR43141">
    <property type="entry name" value="CYTOCHROME BD2 SUBUNIT II"/>
    <property type="match status" value="1"/>
</dbReference>
<evidence type="ECO:0000256" key="1">
    <source>
        <dbReference type="ARBA" id="ARBA00004651"/>
    </source>
</evidence>
<gene>
    <name evidence="8" type="ORF">DYBT9275_01566</name>
</gene>
<dbReference type="GO" id="GO:0019646">
    <property type="term" value="P:aerobic electron transport chain"/>
    <property type="evidence" value="ECO:0007669"/>
    <property type="project" value="TreeGrafter"/>
</dbReference>
<comment type="subcellular location">
    <subcellularLocation>
        <location evidence="1">Cell membrane</location>
        <topology evidence="1">Multi-pass membrane protein</topology>
    </subcellularLocation>
</comment>
<evidence type="ECO:0000256" key="4">
    <source>
        <dbReference type="ARBA" id="ARBA00022692"/>
    </source>
</evidence>
<dbReference type="GO" id="GO:0070069">
    <property type="term" value="C:cytochrome complex"/>
    <property type="evidence" value="ECO:0007669"/>
    <property type="project" value="TreeGrafter"/>
</dbReference>
<dbReference type="InterPro" id="IPR003317">
    <property type="entry name" value="Cyt-d_oxidase_su2"/>
</dbReference>
<evidence type="ECO:0000313" key="9">
    <source>
        <dbReference type="Proteomes" id="UP000680038"/>
    </source>
</evidence>
<protein>
    <recommendedName>
        <fullName evidence="10">Cytochrome bd-I ubiquinol oxidase subunit 2 apoprotein</fullName>
    </recommendedName>
</protein>
<dbReference type="PANTHER" id="PTHR43141:SF4">
    <property type="entry name" value="CYTOCHROME BD2 SUBUNIT II"/>
    <property type="match status" value="1"/>
</dbReference>
<evidence type="ECO:0008006" key="10">
    <source>
        <dbReference type="Google" id="ProtNLM"/>
    </source>
</evidence>
<name>A0A916JAJ8_9BACT</name>
<evidence type="ECO:0000256" key="7">
    <source>
        <dbReference type="SAM" id="Phobius"/>
    </source>
</evidence>
<evidence type="ECO:0000256" key="6">
    <source>
        <dbReference type="ARBA" id="ARBA00023136"/>
    </source>
</evidence>
<dbReference type="EMBL" id="CAJRAF010000001">
    <property type="protein sequence ID" value="CAG4995163.1"/>
    <property type="molecule type" value="Genomic_DNA"/>
</dbReference>
<dbReference type="GO" id="GO:0016682">
    <property type="term" value="F:oxidoreductase activity, acting on diphenols and related substances as donors, oxygen as acceptor"/>
    <property type="evidence" value="ECO:0007669"/>
    <property type="project" value="TreeGrafter"/>
</dbReference>